<accession>A0A7K8UAW1</accession>
<dbReference type="Gene3D" id="3.10.110.10">
    <property type="entry name" value="Ubiquitin Conjugating Enzyme"/>
    <property type="match status" value="1"/>
</dbReference>
<name>A0A7K8UAW1_OCEOC</name>
<dbReference type="EMBL" id="VWZA01001597">
    <property type="protein sequence ID" value="NXF51577.1"/>
    <property type="molecule type" value="Genomic_DNA"/>
</dbReference>
<keyword evidence="3" id="KW-1185">Reference proteome</keyword>
<dbReference type="InterPro" id="IPR000608">
    <property type="entry name" value="UBC"/>
</dbReference>
<comment type="caution">
    <text evidence="2">The sequence shown here is derived from an EMBL/GenBank/DDBJ whole genome shotgun (WGS) entry which is preliminary data.</text>
</comment>
<evidence type="ECO:0000259" key="1">
    <source>
        <dbReference type="PROSITE" id="PS50127"/>
    </source>
</evidence>
<dbReference type="Pfam" id="PF00179">
    <property type="entry name" value="UQ_con"/>
    <property type="match status" value="1"/>
</dbReference>
<dbReference type="SUPFAM" id="SSF54495">
    <property type="entry name" value="UBC-like"/>
    <property type="match status" value="1"/>
</dbReference>
<dbReference type="AlphaFoldDB" id="A0A7K8UAW1"/>
<reference evidence="2 3" key="1">
    <citation type="submission" date="2019-09" db="EMBL/GenBank/DDBJ databases">
        <title>Bird 10,000 Genomes (B10K) Project - Family phase.</title>
        <authorList>
            <person name="Zhang G."/>
        </authorList>
    </citation>
    <scope>NUCLEOTIDE SEQUENCE [LARGE SCALE GENOMIC DNA]</scope>
    <source>
        <strain evidence="2">B10K-CU-031-11</strain>
        <tissue evidence="2">Muscle</tissue>
    </source>
</reference>
<dbReference type="OrthoDB" id="7851174at2759"/>
<evidence type="ECO:0000313" key="3">
    <source>
        <dbReference type="Proteomes" id="UP000569728"/>
    </source>
</evidence>
<sequence>QVAFIFFFYHPNINSNGFFFLDILRSQWSFFFSISKVLLSICSLLCDPNPDDLFFFEIARIYKTD</sequence>
<proteinExistence type="predicted"/>
<evidence type="ECO:0000313" key="2">
    <source>
        <dbReference type="EMBL" id="NXF51577.1"/>
    </source>
</evidence>
<feature type="non-terminal residue" evidence="2">
    <location>
        <position position="65"/>
    </location>
</feature>
<dbReference type="Proteomes" id="UP000569728">
    <property type="component" value="Unassembled WGS sequence"/>
</dbReference>
<protein>
    <submittedName>
        <fullName evidence="2">UBC2 enzyme</fullName>
    </submittedName>
</protein>
<organism evidence="2 3">
    <name type="scientific">Oceanites oceanicus</name>
    <name type="common">Wilson's storm petrel</name>
    <name type="synonym">Procellaria oceanica</name>
    <dbReference type="NCBI Taxonomy" id="79653"/>
    <lineage>
        <taxon>Eukaryota</taxon>
        <taxon>Metazoa</taxon>
        <taxon>Chordata</taxon>
        <taxon>Craniata</taxon>
        <taxon>Vertebrata</taxon>
        <taxon>Euteleostomi</taxon>
        <taxon>Archelosauria</taxon>
        <taxon>Archosauria</taxon>
        <taxon>Dinosauria</taxon>
        <taxon>Saurischia</taxon>
        <taxon>Theropoda</taxon>
        <taxon>Coelurosauria</taxon>
        <taxon>Aves</taxon>
        <taxon>Neognathae</taxon>
        <taxon>Neoaves</taxon>
        <taxon>Aequornithes</taxon>
        <taxon>Procellariiformes</taxon>
        <taxon>Hydrobatidae</taxon>
        <taxon>Oceanites</taxon>
    </lineage>
</organism>
<feature type="non-terminal residue" evidence="2">
    <location>
        <position position="1"/>
    </location>
</feature>
<dbReference type="PROSITE" id="PS50127">
    <property type="entry name" value="UBC_2"/>
    <property type="match status" value="1"/>
</dbReference>
<gene>
    <name evidence="2" type="primary">Let70</name>
    <name evidence="2" type="ORF">OCEOCE_R07149</name>
</gene>
<feature type="domain" description="UBC core" evidence="1">
    <location>
        <begin position="1"/>
        <end position="65"/>
    </location>
</feature>
<dbReference type="PANTHER" id="PTHR24068">
    <property type="entry name" value="UBIQUITIN-CONJUGATING ENZYME E2"/>
    <property type="match status" value="1"/>
</dbReference>
<dbReference type="InterPro" id="IPR016135">
    <property type="entry name" value="UBQ-conjugating_enzyme/RWD"/>
</dbReference>